<keyword evidence="1 4" id="KW-0349">Heme</keyword>
<evidence type="ECO:0000313" key="9">
    <source>
        <dbReference type="Proteomes" id="UP000746741"/>
    </source>
</evidence>
<dbReference type="GO" id="GO:0046872">
    <property type="term" value="F:metal ion binding"/>
    <property type="evidence" value="ECO:0007669"/>
    <property type="project" value="UniProtKB-KW"/>
</dbReference>
<dbReference type="AlphaFoldDB" id="A0A9X9WCB6"/>
<dbReference type="GO" id="GO:0020037">
    <property type="term" value="F:heme binding"/>
    <property type="evidence" value="ECO:0007669"/>
    <property type="project" value="InterPro"/>
</dbReference>
<keyword evidence="2 4" id="KW-0479">Metal-binding</keyword>
<dbReference type="EMBL" id="JAAEDK010000003">
    <property type="protein sequence ID" value="MBR0657976.1"/>
    <property type="molecule type" value="Genomic_DNA"/>
</dbReference>
<dbReference type="Gene3D" id="1.10.760.10">
    <property type="entry name" value="Cytochrome c-like domain"/>
    <property type="match status" value="1"/>
</dbReference>
<organism evidence="7 10">
    <name type="scientific">Neoroseomonas oryzicola</name>
    <dbReference type="NCBI Taxonomy" id="535904"/>
    <lineage>
        <taxon>Bacteria</taxon>
        <taxon>Pseudomonadati</taxon>
        <taxon>Pseudomonadota</taxon>
        <taxon>Alphaproteobacteria</taxon>
        <taxon>Acetobacterales</taxon>
        <taxon>Acetobacteraceae</taxon>
        <taxon>Neoroseomonas</taxon>
    </lineage>
</organism>
<reference evidence="8 9" key="2">
    <citation type="submission" date="2020-02" db="EMBL/GenBank/DDBJ databases">
        <authorList>
            <person name="Sun Q."/>
            <person name="Inoue M."/>
        </authorList>
    </citation>
    <scope>NUCLEOTIDE SEQUENCE [LARGE SCALE GENOMIC DNA]</scope>
    <source>
        <strain evidence="8 9">KCTC 22478</strain>
    </source>
</reference>
<dbReference type="InterPro" id="IPR009056">
    <property type="entry name" value="Cyt_c-like_dom"/>
</dbReference>
<evidence type="ECO:0000256" key="5">
    <source>
        <dbReference type="SAM" id="SignalP"/>
    </source>
</evidence>
<feature type="domain" description="Cytochrome c" evidence="6">
    <location>
        <begin position="196"/>
        <end position="284"/>
    </location>
</feature>
<accession>A0A9X9WCB6</accession>
<name>A0A9X9WCB6_9PROT</name>
<dbReference type="SUPFAM" id="SSF46626">
    <property type="entry name" value="Cytochrome c"/>
    <property type="match status" value="1"/>
</dbReference>
<reference evidence="7" key="1">
    <citation type="submission" date="2020-01" db="EMBL/GenBank/DDBJ databases">
        <authorList>
            <person name="Rat A."/>
        </authorList>
    </citation>
    <scope>NUCLEOTIDE SEQUENCE</scope>
    <source>
        <strain evidence="7">LMG 31161</strain>
    </source>
</reference>
<comment type="caution">
    <text evidence="7">The sequence shown here is derived from an EMBL/GenBank/DDBJ whole genome shotgun (WGS) entry which is preliminary data.</text>
</comment>
<sequence length="292" mass="30890">MSIFRIGPDRWPAALAALVLLATATFAVPGAVAAPLTIEDDTASRSLDTAALLARPDVAEVTIPGDVAYGGTTQRYRAVPLATVLGLLPGRPPAGAVLEARATDGFAAQVPLGLVFQAAPGGPAAWLAIEPPDAPWPKVPGRQASAGPFYIVWERAAAGRISPEYWPYQIAALRIVEPPAVRWPQIAVDAALPADHPARRGQEVYTAICLACHRMNGGGAGEMGPDLNRPMNPTEYFQPAALRRLLRDPASVRTWPEQKMPGYAEAELSNADLDAVIAYLAQMAAQRPAASR</sequence>
<feature type="signal peptide" evidence="5">
    <location>
        <begin position="1"/>
        <end position="27"/>
    </location>
</feature>
<dbReference type="Proteomes" id="UP000746741">
    <property type="component" value="Unassembled WGS sequence"/>
</dbReference>
<evidence type="ECO:0000313" key="10">
    <source>
        <dbReference type="Proteomes" id="UP001138708"/>
    </source>
</evidence>
<reference evidence="7" key="3">
    <citation type="journal article" date="2021" name="Syst. Appl. Microbiol.">
        <title>Roseomonas hellenica sp. nov., isolated from roots of wild-growing Alkanna tinctoria.</title>
        <authorList>
            <person name="Rat A."/>
            <person name="Naranjo H.D."/>
            <person name="Lebbe L."/>
            <person name="Cnockaert M."/>
            <person name="Krigas N."/>
            <person name="Grigoriadou K."/>
            <person name="Maloupa E."/>
            <person name="Willems A."/>
        </authorList>
    </citation>
    <scope>NUCLEOTIDE SEQUENCE</scope>
    <source>
        <strain evidence="7">LMG 31161</strain>
    </source>
</reference>
<keyword evidence="3 4" id="KW-0408">Iron</keyword>
<dbReference type="Pfam" id="PF00034">
    <property type="entry name" value="Cytochrom_C"/>
    <property type="match status" value="1"/>
</dbReference>
<gene>
    <name evidence="8" type="ORF">GWK15_17265</name>
    <name evidence="7" type="ORF">GXW75_01840</name>
</gene>
<evidence type="ECO:0000256" key="4">
    <source>
        <dbReference type="PROSITE-ProRule" id="PRU00433"/>
    </source>
</evidence>
<dbReference type="EMBL" id="JAAVUP010000005">
    <property type="protein sequence ID" value="NKE18706.1"/>
    <property type="molecule type" value="Genomic_DNA"/>
</dbReference>
<evidence type="ECO:0000313" key="8">
    <source>
        <dbReference type="EMBL" id="NKE18706.1"/>
    </source>
</evidence>
<dbReference type="Proteomes" id="UP001138708">
    <property type="component" value="Unassembled WGS sequence"/>
</dbReference>
<evidence type="ECO:0000256" key="1">
    <source>
        <dbReference type="ARBA" id="ARBA00022617"/>
    </source>
</evidence>
<keyword evidence="9" id="KW-1185">Reference proteome</keyword>
<evidence type="ECO:0000256" key="3">
    <source>
        <dbReference type="ARBA" id="ARBA00023004"/>
    </source>
</evidence>
<dbReference type="RefSeq" id="WP_168042616.1">
    <property type="nucleotide sequence ID" value="NZ_JAAEDK010000003.1"/>
</dbReference>
<dbReference type="PROSITE" id="PS51007">
    <property type="entry name" value="CYTC"/>
    <property type="match status" value="1"/>
</dbReference>
<protein>
    <submittedName>
        <fullName evidence="7">Cytochrome c</fullName>
    </submittedName>
</protein>
<evidence type="ECO:0000256" key="2">
    <source>
        <dbReference type="ARBA" id="ARBA00022723"/>
    </source>
</evidence>
<evidence type="ECO:0000313" key="7">
    <source>
        <dbReference type="EMBL" id="MBR0657976.1"/>
    </source>
</evidence>
<keyword evidence="5" id="KW-0732">Signal</keyword>
<dbReference type="InterPro" id="IPR036909">
    <property type="entry name" value="Cyt_c-like_dom_sf"/>
</dbReference>
<proteinExistence type="predicted"/>
<evidence type="ECO:0000259" key="6">
    <source>
        <dbReference type="PROSITE" id="PS51007"/>
    </source>
</evidence>
<feature type="chain" id="PRO_5040877570" evidence="5">
    <location>
        <begin position="28"/>
        <end position="292"/>
    </location>
</feature>
<dbReference type="GO" id="GO:0009055">
    <property type="term" value="F:electron transfer activity"/>
    <property type="evidence" value="ECO:0007669"/>
    <property type="project" value="InterPro"/>
</dbReference>